<organism evidence="2 3">
    <name type="scientific">Cinchona calisaya</name>
    <dbReference type="NCBI Taxonomy" id="153742"/>
    <lineage>
        <taxon>Eukaryota</taxon>
        <taxon>Viridiplantae</taxon>
        <taxon>Streptophyta</taxon>
        <taxon>Embryophyta</taxon>
        <taxon>Tracheophyta</taxon>
        <taxon>Spermatophyta</taxon>
        <taxon>Magnoliopsida</taxon>
        <taxon>eudicotyledons</taxon>
        <taxon>Gunneridae</taxon>
        <taxon>Pentapetalae</taxon>
        <taxon>asterids</taxon>
        <taxon>lamiids</taxon>
        <taxon>Gentianales</taxon>
        <taxon>Rubiaceae</taxon>
        <taxon>Cinchonoideae</taxon>
        <taxon>Cinchoneae</taxon>
        <taxon>Cinchona</taxon>
    </lineage>
</organism>
<dbReference type="EMBL" id="JBJUIK010000008">
    <property type="protein sequence ID" value="KAL3519891.1"/>
    <property type="molecule type" value="Genomic_DNA"/>
</dbReference>
<name>A0ABD2ZKA8_9GENT</name>
<keyword evidence="3" id="KW-1185">Reference proteome</keyword>
<accession>A0ABD2ZKA8</accession>
<protein>
    <submittedName>
        <fullName evidence="2">Uncharacterized protein</fullName>
    </submittedName>
</protein>
<evidence type="ECO:0000313" key="3">
    <source>
        <dbReference type="Proteomes" id="UP001630127"/>
    </source>
</evidence>
<dbReference type="PANTHER" id="PTHR34222">
    <property type="entry name" value="GAG_PRE-INTEGRS DOMAIN-CONTAINING PROTEIN"/>
    <property type="match status" value="1"/>
</dbReference>
<gene>
    <name evidence="2" type="ORF">ACH5RR_018040</name>
</gene>
<dbReference type="PANTHER" id="PTHR34222:SF99">
    <property type="entry name" value="PROTEIN, PUTATIVE-RELATED"/>
    <property type="match status" value="1"/>
</dbReference>
<proteinExistence type="predicted"/>
<comment type="caution">
    <text evidence="2">The sequence shown here is derived from an EMBL/GenBank/DDBJ whole genome shotgun (WGS) entry which is preliminary data.</text>
</comment>
<reference evidence="2 3" key="1">
    <citation type="submission" date="2024-11" db="EMBL/GenBank/DDBJ databases">
        <title>A near-complete genome assembly of Cinchona calisaya.</title>
        <authorList>
            <person name="Lian D.C."/>
            <person name="Zhao X.W."/>
            <person name="Wei L."/>
        </authorList>
    </citation>
    <scope>NUCLEOTIDE SEQUENCE [LARGE SCALE GENOMIC DNA]</scope>
    <source>
        <tissue evidence="2">Nenye</tissue>
    </source>
</reference>
<evidence type="ECO:0000256" key="1">
    <source>
        <dbReference type="SAM" id="MobiDB-lite"/>
    </source>
</evidence>
<dbReference type="AlphaFoldDB" id="A0ABD2ZKA8"/>
<evidence type="ECO:0000313" key="2">
    <source>
        <dbReference type="EMBL" id="KAL3519891.1"/>
    </source>
</evidence>
<dbReference type="Proteomes" id="UP001630127">
    <property type="component" value="Unassembled WGS sequence"/>
</dbReference>
<sequence length="176" mass="19446">MMRPFTDTRKGHALVLQQERQADVVAKRDISAGHHAMQSSSVPQTHRPSALLESGTPKRLLKCSHCDSEGHLIDRCFYLHGFPVGHKLQGKNVKPKGKRPSAHNTQTNDVETPKAPATVGATFTTEEYNQLMLCFAKETTIYPNSHQHSNTSNNHCDFVHLPKGGKAEIKSVGSIK</sequence>
<feature type="region of interest" description="Disordered" evidence="1">
    <location>
        <begin position="89"/>
        <end position="114"/>
    </location>
</feature>